<proteinExistence type="predicted"/>
<dbReference type="AlphaFoldDB" id="A0A4Y1ZCU2"/>
<evidence type="ECO:0000313" key="2">
    <source>
        <dbReference type="Proteomes" id="UP000319716"/>
    </source>
</evidence>
<dbReference type="EMBL" id="BEXB01000014">
    <property type="protein sequence ID" value="GAY76418.1"/>
    <property type="molecule type" value="Genomic_DNA"/>
</dbReference>
<evidence type="ECO:0000313" key="1">
    <source>
        <dbReference type="EMBL" id="GAY76418.1"/>
    </source>
</evidence>
<gene>
    <name evidence="1" type="ORF">NBRC111894_1972</name>
</gene>
<name>A0A4Y1ZCU2_9BACL</name>
<reference evidence="1 2" key="1">
    <citation type="submission" date="2017-11" db="EMBL/GenBank/DDBJ databases">
        <title>Draft Genome Sequence of Sporolactobacillus inulinus NBRC 111894 Isolated from Koso, a Japanese Sugar-Vegetable Fermented Beverage.</title>
        <authorList>
            <person name="Chiou T.Y."/>
            <person name="Oshima K."/>
            <person name="Suda W."/>
            <person name="Hattori M."/>
            <person name="Takahashi T."/>
        </authorList>
    </citation>
    <scope>NUCLEOTIDE SEQUENCE [LARGE SCALE GENOMIC DNA]</scope>
    <source>
        <strain evidence="1 2">NBRC111894</strain>
    </source>
</reference>
<dbReference type="Proteomes" id="UP000319716">
    <property type="component" value="Unassembled WGS sequence"/>
</dbReference>
<comment type="caution">
    <text evidence="1">The sequence shown here is derived from an EMBL/GenBank/DDBJ whole genome shotgun (WGS) entry which is preliminary data.</text>
</comment>
<protein>
    <submittedName>
        <fullName evidence="1">Uncharacterized protein</fullName>
    </submittedName>
</protein>
<accession>A0A4Y1ZCU2</accession>
<organism evidence="1 2">
    <name type="scientific">Sporolactobacillus inulinus</name>
    <dbReference type="NCBI Taxonomy" id="2078"/>
    <lineage>
        <taxon>Bacteria</taxon>
        <taxon>Bacillati</taxon>
        <taxon>Bacillota</taxon>
        <taxon>Bacilli</taxon>
        <taxon>Bacillales</taxon>
        <taxon>Sporolactobacillaceae</taxon>
        <taxon>Sporolactobacillus</taxon>
    </lineage>
</organism>
<sequence>MIPKQEAITKSEEQLIAYLKEQILKLLPLYELALRSTI</sequence>